<accession>A0A091ASL6</accession>
<dbReference type="Pfam" id="PF11185">
    <property type="entry name" value="DUF2971"/>
    <property type="match status" value="1"/>
</dbReference>
<comment type="caution">
    <text evidence="1">The sequence shown here is derived from an EMBL/GenBank/DDBJ whole genome shotgun (WGS) entry which is preliminary data.</text>
</comment>
<organism evidence="1 2">
    <name type="scientific">Arenimonas oryziterrae DSM 21050 = YC6267</name>
    <dbReference type="NCBI Taxonomy" id="1121015"/>
    <lineage>
        <taxon>Bacteria</taxon>
        <taxon>Pseudomonadati</taxon>
        <taxon>Pseudomonadota</taxon>
        <taxon>Gammaproteobacteria</taxon>
        <taxon>Lysobacterales</taxon>
        <taxon>Lysobacteraceae</taxon>
        <taxon>Arenimonas</taxon>
    </lineage>
</organism>
<dbReference type="EMBL" id="AVCI01000011">
    <property type="protein sequence ID" value="KFN42356.1"/>
    <property type="molecule type" value="Genomic_DNA"/>
</dbReference>
<dbReference type="Proteomes" id="UP000029385">
    <property type="component" value="Unassembled WGS sequence"/>
</dbReference>
<proteinExistence type="predicted"/>
<dbReference type="AlphaFoldDB" id="A0A091ASL6"/>
<protein>
    <recommendedName>
        <fullName evidence="3">DUF2971 domain-containing protein</fullName>
    </recommendedName>
</protein>
<gene>
    <name evidence="1" type="ORF">N789_14300</name>
</gene>
<dbReference type="InterPro" id="IPR021352">
    <property type="entry name" value="DUF2971"/>
</dbReference>
<evidence type="ECO:0000313" key="1">
    <source>
        <dbReference type="EMBL" id="KFN42356.1"/>
    </source>
</evidence>
<dbReference type="OrthoDB" id="8550178at2"/>
<evidence type="ECO:0008006" key="3">
    <source>
        <dbReference type="Google" id="ProtNLM"/>
    </source>
</evidence>
<name>A0A091ASL6_9GAMM</name>
<dbReference type="RefSeq" id="WP_022970452.1">
    <property type="nucleotide sequence ID" value="NZ_ATVD01000008.1"/>
</dbReference>
<keyword evidence="2" id="KW-1185">Reference proteome</keyword>
<evidence type="ECO:0000313" key="2">
    <source>
        <dbReference type="Proteomes" id="UP000029385"/>
    </source>
</evidence>
<sequence length="287" mass="32197">MSDLNEPGVLFHYCSTEAMLAILQSKKVRLSSVLASNDSLEGKVSRGTLIEMFMDQVSDPNLVGEFQKLVAEQASLEGLAFCLSERGDVLSQWRGYADDGRGVAIGFSTNHLRRLSQAVGHTTWFELVEIKYHLHEHREQVQAIIDGVMKVVSDGWGKKIGLLSLGGETTYEEHFHQQQVLRQAAATHLRKLLWTTFAAKPKAFEEEQEWRLLHLMIPDVNFVCEYRASATRAIPFRTVDLFDVPGIPIVEVVLGPKHATQVDEAERMLEGLGYGNVSVKRSIASYR</sequence>
<reference evidence="1 2" key="1">
    <citation type="submission" date="2013-09" db="EMBL/GenBank/DDBJ databases">
        <title>Genome sequencing of Arenimonas oryziterrae.</title>
        <authorList>
            <person name="Chen F."/>
            <person name="Wang G."/>
        </authorList>
    </citation>
    <scope>NUCLEOTIDE SEQUENCE [LARGE SCALE GENOMIC DNA]</scope>
    <source>
        <strain evidence="1 2">YC6267</strain>
    </source>
</reference>